<accession>R7UX40</accession>
<dbReference type="AlphaFoldDB" id="R7UX40"/>
<reference evidence="3" key="1">
    <citation type="submission" date="2012-12" db="EMBL/GenBank/DDBJ databases">
        <authorList>
            <person name="Hellsten U."/>
            <person name="Grimwood J."/>
            <person name="Chapman J.A."/>
            <person name="Shapiro H."/>
            <person name="Aerts A."/>
            <person name="Otillar R.P."/>
            <person name="Terry A.Y."/>
            <person name="Boore J.L."/>
            <person name="Simakov O."/>
            <person name="Marletaz F."/>
            <person name="Cho S.-J."/>
            <person name="Edsinger-Gonzales E."/>
            <person name="Havlak P."/>
            <person name="Kuo D.-H."/>
            <person name="Larsson T."/>
            <person name="Lv J."/>
            <person name="Arendt D."/>
            <person name="Savage R."/>
            <person name="Osoegawa K."/>
            <person name="de Jong P."/>
            <person name="Lindberg D.R."/>
            <person name="Seaver E.C."/>
            <person name="Weisblat D.A."/>
            <person name="Putnam N.H."/>
            <person name="Grigoriev I.V."/>
            <person name="Rokhsar D.S."/>
        </authorList>
    </citation>
    <scope>NUCLEOTIDE SEQUENCE</scope>
    <source>
        <strain evidence="3">I ESC-2004</strain>
    </source>
</reference>
<protein>
    <submittedName>
        <fullName evidence="1 2">Uncharacterized protein</fullName>
    </submittedName>
</protein>
<gene>
    <name evidence="1" type="ORF">CAPTEDRAFT_218199</name>
</gene>
<name>R7UX40_CAPTE</name>
<dbReference type="EMBL" id="KB297179">
    <property type="protein sequence ID" value="ELU10909.1"/>
    <property type="molecule type" value="Genomic_DNA"/>
</dbReference>
<evidence type="ECO:0000313" key="3">
    <source>
        <dbReference type="Proteomes" id="UP000014760"/>
    </source>
</evidence>
<dbReference type="Proteomes" id="UP000014760">
    <property type="component" value="Unassembled WGS sequence"/>
</dbReference>
<reference evidence="2" key="3">
    <citation type="submission" date="2015-06" db="UniProtKB">
        <authorList>
            <consortium name="EnsemblMetazoa"/>
        </authorList>
    </citation>
    <scope>IDENTIFICATION</scope>
</reference>
<proteinExistence type="predicted"/>
<sequence length="396" mass="45951">MDQTENNKCSIQFWKEGTGVYTHRNYLVLTPGHIVTNTEDYDCKRDILHLASDAYLLHYLFPCRISVPYIYYILDGVQMRQMVWNYSKDGIDIPVIGVGRTMVKSFDGCGFMDFSRMEFRRSVPIPRLEADADGTMTTKQRSGVIRYPLRDKIRLTLSEFSEQGFASRCCSVYLYIHLELPNPQQMWNITIDGTSRHTTGNMYDGVHLVTVRNVFQWKMSWKSRTLRWKIPGNIVYDPRGLNSILNNMEIKLHSAQLQNDSIGSIMVRFKREVLPLYKGISGNGVGNMGSTELCSTPYGLSGIEYCFPDEEWAASGIGDESMSCRNQQVLHTKFLLFYHSIWKSSILLKFMDSFFEKALIRRVRERIWKMMDHRIQEWSLTSILQLSLPEEEAVEQ</sequence>
<evidence type="ECO:0000313" key="2">
    <source>
        <dbReference type="EnsemblMetazoa" id="CapteP218199"/>
    </source>
</evidence>
<dbReference type="HOGENOM" id="CLU_697512_0_0_1"/>
<keyword evidence="3" id="KW-1185">Reference proteome</keyword>
<feature type="non-terminal residue" evidence="1">
    <location>
        <position position="396"/>
    </location>
</feature>
<evidence type="ECO:0000313" key="1">
    <source>
        <dbReference type="EMBL" id="ELU10909.1"/>
    </source>
</evidence>
<organism evidence="1">
    <name type="scientific">Capitella teleta</name>
    <name type="common">Polychaete worm</name>
    <dbReference type="NCBI Taxonomy" id="283909"/>
    <lineage>
        <taxon>Eukaryota</taxon>
        <taxon>Metazoa</taxon>
        <taxon>Spiralia</taxon>
        <taxon>Lophotrochozoa</taxon>
        <taxon>Annelida</taxon>
        <taxon>Polychaeta</taxon>
        <taxon>Sedentaria</taxon>
        <taxon>Scolecida</taxon>
        <taxon>Capitellidae</taxon>
        <taxon>Capitella</taxon>
    </lineage>
</organism>
<dbReference type="EMBL" id="AMQN01040878">
    <property type="status" value="NOT_ANNOTATED_CDS"/>
    <property type="molecule type" value="Genomic_DNA"/>
</dbReference>
<reference evidence="1 3" key="2">
    <citation type="journal article" date="2013" name="Nature">
        <title>Insights into bilaterian evolution from three spiralian genomes.</title>
        <authorList>
            <person name="Simakov O."/>
            <person name="Marletaz F."/>
            <person name="Cho S.J."/>
            <person name="Edsinger-Gonzales E."/>
            <person name="Havlak P."/>
            <person name="Hellsten U."/>
            <person name="Kuo D.H."/>
            <person name="Larsson T."/>
            <person name="Lv J."/>
            <person name="Arendt D."/>
            <person name="Savage R."/>
            <person name="Osoegawa K."/>
            <person name="de Jong P."/>
            <person name="Grimwood J."/>
            <person name="Chapman J.A."/>
            <person name="Shapiro H."/>
            <person name="Aerts A."/>
            <person name="Otillar R.P."/>
            <person name="Terry A.Y."/>
            <person name="Boore J.L."/>
            <person name="Grigoriev I.V."/>
            <person name="Lindberg D.R."/>
            <person name="Seaver E.C."/>
            <person name="Weisblat D.A."/>
            <person name="Putnam N.H."/>
            <person name="Rokhsar D.S."/>
        </authorList>
    </citation>
    <scope>NUCLEOTIDE SEQUENCE</scope>
    <source>
        <strain evidence="1 3">I ESC-2004</strain>
    </source>
</reference>
<dbReference type="EnsemblMetazoa" id="CapteT218199">
    <property type="protein sequence ID" value="CapteP218199"/>
    <property type="gene ID" value="CapteG218199"/>
</dbReference>